<feature type="transmembrane region" description="Helical" evidence="6">
    <location>
        <begin position="155"/>
        <end position="173"/>
    </location>
</feature>
<protein>
    <recommendedName>
        <fullName evidence="7">SUN domain-containing protein</fullName>
    </recommendedName>
</protein>
<keyword evidence="3 6" id="KW-1133">Transmembrane helix</keyword>
<dbReference type="PROSITE" id="PS51469">
    <property type="entry name" value="SUN"/>
    <property type="match status" value="1"/>
</dbReference>
<feature type="domain" description="SUN" evidence="7">
    <location>
        <begin position="408"/>
        <end position="605"/>
    </location>
</feature>
<dbReference type="RefSeq" id="XP_069231173.1">
    <property type="nucleotide sequence ID" value="XM_069371769.1"/>
</dbReference>
<evidence type="ECO:0000256" key="1">
    <source>
        <dbReference type="ARBA" id="ARBA00004370"/>
    </source>
</evidence>
<evidence type="ECO:0000256" key="3">
    <source>
        <dbReference type="ARBA" id="ARBA00022989"/>
    </source>
</evidence>
<evidence type="ECO:0000313" key="8">
    <source>
        <dbReference type="EMBL" id="KAL1588068.1"/>
    </source>
</evidence>
<evidence type="ECO:0000256" key="2">
    <source>
        <dbReference type="ARBA" id="ARBA00022692"/>
    </source>
</evidence>
<keyword evidence="9" id="KW-1185">Reference proteome</keyword>
<sequence length="605" mass="66581">MATPRHTRSMSRQTTPAPLPAVDIRQSHNYGSRGRANLRSQLAAASTNFNQAFATGRTGAGVSPVLEESHRDEEELPQQPSTPRQGTVVESMAHYEGSAQSQGHQRVPTPPAPPAAAPRAATPAETPSPWSLLAPSTWSLSAVLFAVPRYLWRNLWALLVGALLLVIAANISLPQKAGARRDEIFRGLKIVAGLPGYDLPPGELERLWLMVRYNSSLVADGLPAITDPVTQNVINIMHFSRIDAMEANYTSLVEYLPPRMVVDVVDGQMAINDNFWLALNDKLHGTGVIFDGFVSANEHIAAEVSREATFRWLESAFAERRILDREGIYELLQQNEKDLETRMAAMMRAGTQEAISAARMVATQVALEVAENAPADFRTQLAILAKSNLIANTYDAISSVNYFSPNLGAVVDPHGTSPTAQNLQKIPSVGFFGTRKRREHPPAMALIKWDETGDCWCAAESPNKGKAQLAVMTEHKIAPKRFVVEHVPATGTRGIAAAPQDIELWAETFSEEQASIYRQKISDLFTRYDMSSCMDTAKPPPTNTSVCVGVGTYDIHGENWVQSFPMFVDMESIELAASKFYYRVTSNWGADHTCSYRLRLTGEEF</sequence>
<dbReference type="EMBL" id="JAAQHG020000008">
    <property type="protein sequence ID" value="KAL1588068.1"/>
    <property type="molecule type" value="Genomic_DNA"/>
</dbReference>
<evidence type="ECO:0000256" key="6">
    <source>
        <dbReference type="SAM" id="Phobius"/>
    </source>
</evidence>
<evidence type="ECO:0000256" key="4">
    <source>
        <dbReference type="ARBA" id="ARBA00023136"/>
    </source>
</evidence>
<keyword evidence="2 6" id="KW-0812">Transmembrane</keyword>
<name>A0AB34KSH6_9PEZI</name>
<dbReference type="Proteomes" id="UP000803884">
    <property type="component" value="Unassembled WGS sequence"/>
</dbReference>
<evidence type="ECO:0000256" key="5">
    <source>
        <dbReference type="SAM" id="MobiDB-lite"/>
    </source>
</evidence>
<evidence type="ECO:0000313" key="9">
    <source>
        <dbReference type="Proteomes" id="UP000803884"/>
    </source>
</evidence>
<reference evidence="8 9" key="1">
    <citation type="journal article" date="2020" name="Microbiol. Resour. Announc.">
        <title>Draft Genome Sequence of a Cladosporium Species Isolated from the Mesophotic Ascidian Didemnum maculosum.</title>
        <authorList>
            <person name="Gioti A."/>
            <person name="Siaperas R."/>
            <person name="Nikolaivits E."/>
            <person name="Le Goff G."/>
            <person name="Ouazzani J."/>
            <person name="Kotoulas G."/>
            <person name="Topakas E."/>
        </authorList>
    </citation>
    <scope>NUCLEOTIDE SEQUENCE [LARGE SCALE GENOMIC DNA]</scope>
    <source>
        <strain evidence="8 9">TM138-S3</strain>
    </source>
</reference>
<dbReference type="InterPro" id="IPR012919">
    <property type="entry name" value="SUN_dom"/>
</dbReference>
<evidence type="ECO:0000259" key="7">
    <source>
        <dbReference type="PROSITE" id="PS51469"/>
    </source>
</evidence>
<dbReference type="GeneID" id="96004607"/>
<feature type="region of interest" description="Disordered" evidence="5">
    <location>
        <begin position="65"/>
        <end position="128"/>
    </location>
</feature>
<dbReference type="InterPro" id="IPR045119">
    <property type="entry name" value="SUN1-5"/>
</dbReference>
<dbReference type="AlphaFoldDB" id="A0AB34KSH6"/>
<comment type="subcellular location">
    <subcellularLocation>
        <location evidence="1">Membrane</location>
    </subcellularLocation>
</comment>
<dbReference type="GO" id="GO:0043495">
    <property type="term" value="F:protein-membrane adaptor activity"/>
    <property type="evidence" value="ECO:0007669"/>
    <property type="project" value="TreeGrafter"/>
</dbReference>
<feature type="region of interest" description="Disordered" evidence="5">
    <location>
        <begin position="1"/>
        <end position="34"/>
    </location>
</feature>
<dbReference type="PANTHER" id="PTHR12911:SF8">
    <property type="entry name" value="KLAROID PROTEIN-RELATED"/>
    <property type="match status" value="1"/>
</dbReference>
<organism evidence="8 9">
    <name type="scientific">Cladosporium halotolerans</name>
    <dbReference type="NCBI Taxonomy" id="1052096"/>
    <lineage>
        <taxon>Eukaryota</taxon>
        <taxon>Fungi</taxon>
        <taxon>Dikarya</taxon>
        <taxon>Ascomycota</taxon>
        <taxon>Pezizomycotina</taxon>
        <taxon>Dothideomycetes</taxon>
        <taxon>Dothideomycetidae</taxon>
        <taxon>Cladosporiales</taxon>
        <taxon>Cladosporiaceae</taxon>
        <taxon>Cladosporium</taxon>
    </lineage>
</organism>
<dbReference type="PANTHER" id="PTHR12911">
    <property type="entry name" value="SAD1/UNC-84-LIKE PROTEIN-RELATED"/>
    <property type="match status" value="1"/>
</dbReference>
<dbReference type="Gene3D" id="2.60.120.260">
    <property type="entry name" value="Galactose-binding domain-like"/>
    <property type="match status" value="1"/>
</dbReference>
<accession>A0AB34KSH6</accession>
<comment type="caution">
    <text evidence="8">The sequence shown here is derived from an EMBL/GenBank/DDBJ whole genome shotgun (WGS) entry which is preliminary data.</text>
</comment>
<feature type="compositionally biased region" description="Low complexity" evidence="5">
    <location>
        <begin position="117"/>
        <end position="128"/>
    </location>
</feature>
<keyword evidence="4 6" id="KW-0472">Membrane</keyword>
<proteinExistence type="predicted"/>
<dbReference type="GO" id="GO:0034993">
    <property type="term" value="C:meiotic nuclear membrane microtubule tethering complex"/>
    <property type="evidence" value="ECO:0007669"/>
    <property type="project" value="TreeGrafter"/>
</dbReference>
<gene>
    <name evidence="8" type="ORF">WHR41_03163</name>
</gene>